<dbReference type="Proteomes" id="UP000036947">
    <property type="component" value="Unassembled WGS sequence"/>
</dbReference>
<protein>
    <submittedName>
        <fullName evidence="1">Uncharacterized protein</fullName>
    </submittedName>
</protein>
<dbReference type="AlphaFoldDB" id="A0A0L0N9R1"/>
<gene>
    <name evidence="1" type="ORF">TOPH_04446</name>
</gene>
<keyword evidence="2" id="KW-1185">Reference proteome</keyword>
<reference evidence="1 2" key="1">
    <citation type="journal article" date="2015" name="BMC Genomics">
        <title>The genome of the truffle-parasite Tolypocladium ophioglossoides and the evolution of antifungal peptaibiotics.</title>
        <authorList>
            <person name="Quandt C.A."/>
            <person name="Bushley K.E."/>
            <person name="Spatafora J.W."/>
        </authorList>
    </citation>
    <scope>NUCLEOTIDE SEQUENCE [LARGE SCALE GENOMIC DNA]</scope>
    <source>
        <strain evidence="1 2">CBS 100239</strain>
    </source>
</reference>
<evidence type="ECO:0000313" key="2">
    <source>
        <dbReference type="Proteomes" id="UP000036947"/>
    </source>
</evidence>
<accession>A0A0L0N9R1</accession>
<evidence type="ECO:0000313" key="1">
    <source>
        <dbReference type="EMBL" id="KND90796.1"/>
    </source>
</evidence>
<proteinExistence type="predicted"/>
<organism evidence="1 2">
    <name type="scientific">Tolypocladium ophioglossoides (strain CBS 100239)</name>
    <name type="common">Snaketongue truffleclub</name>
    <name type="synonym">Elaphocordyceps ophioglossoides</name>
    <dbReference type="NCBI Taxonomy" id="1163406"/>
    <lineage>
        <taxon>Eukaryota</taxon>
        <taxon>Fungi</taxon>
        <taxon>Dikarya</taxon>
        <taxon>Ascomycota</taxon>
        <taxon>Pezizomycotina</taxon>
        <taxon>Sordariomycetes</taxon>
        <taxon>Hypocreomycetidae</taxon>
        <taxon>Hypocreales</taxon>
        <taxon>Ophiocordycipitaceae</taxon>
        <taxon>Tolypocladium</taxon>
    </lineage>
</organism>
<dbReference type="EMBL" id="LFRF01000011">
    <property type="protein sequence ID" value="KND90796.1"/>
    <property type="molecule type" value="Genomic_DNA"/>
</dbReference>
<dbReference type="OrthoDB" id="10041630at2759"/>
<sequence>MSTAGKLHGEADRLRRAIEQNVDTEKLREKLDLSHFDFNAVLRGMQLTLVGGEFPGARAG</sequence>
<comment type="caution">
    <text evidence="1">The sequence shown here is derived from an EMBL/GenBank/DDBJ whole genome shotgun (WGS) entry which is preliminary data.</text>
</comment>
<name>A0A0L0N9R1_TOLOC</name>